<sequence length="202" mass="22106">MRKYAIVAIASASFTSAQATASLTFWRPGFQNNPSSASEWGFDTSTYPPYASVITSNPSTTIFALGCPTSAPIIDFGTTSESCTWTDDGATYTIMDKTKHIAHETRSDPSVSIWWSCDFDQVKTVMDCDMQIDGNVNDNTNGTVEFEFPDRFGNIVAFVTAEVVTAGNFGGAEDCEWQSAIDDGVRGQWIWGDCDGVKYSEW</sequence>
<proteinExistence type="predicted"/>
<dbReference type="EMBL" id="SWKV01000053">
    <property type="protein sequence ID" value="KAF3036085.1"/>
    <property type="molecule type" value="Genomic_DNA"/>
</dbReference>
<protein>
    <submittedName>
        <fullName evidence="1">Uncharacterized protein</fullName>
    </submittedName>
</protein>
<gene>
    <name evidence="1" type="ORF">E8E12_007375</name>
</gene>
<name>A0A9P5BZH5_9PLEO</name>
<accession>A0A9P5BZH5</accession>
<keyword evidence="2" id="KW-1185">Reference proteome</keyword>
<evidence type="ECO:0000313" key="1">
    <source>
        <dbReference type="EMBL" id="KAF3036085.1"/>
    </source>
</evidence>
<dbReference type="Proteomes" id="UP000758155">
    <property type="component" value="Unassembled WGS sequence"/>
</dbReference>
<evidence type="ECO:0000313" key="2">
    <source>
        <dbReference type="Proteomes" id="UP000758155"/>
    </source>
</evidence>
<dbReference type="AlphaFoldDB" id="A0A9P5BZH5"/>
<dbReference type="OrthoDB" id="3783183at2759"/>
<organism evidence="1 2">
    <name type="scientific">Didymella heteroderae</name>
    <dbReference type="NCBI Taxonomy" id="1769908"/>
    <lineage>
        <taxon>Eukaryota</taxon>
        <taxon>Fungi</taxon>
        <taxon>Dikarya</taxon>
        <taxon>Ascomycota</taxon>
        <taxon>Pezizomycotina</taxon>
        <taxon>Dothideomycetes</taxon>
        <taxon>Pleosporomycetidae</taxon>
        <taxon>Pleosporales</taxon>
        <taxon>Pleosporineae</taxon>
        <taxon>Didymellaceae</taxon>
        <taxon>Didymella</taxon>
    </lineage>
</organism>
<comment type="caution">
    <text evidence="1">The sequence shown here is derived from an EMBL/GenBank/DDBJ whole genome shotgun (WGS) entry which is preliminary data.</text>
</comment>
<reference evidence="1" key="1">
    <citation type="submission" date="2019-04" db="EMBL/GenBank/DDBJ databases">
        <title>Sequencing of skin fungus with MAO and IRED activity.</title>
        <authorList>
            <person name="Marsaioli A.J."/>
            <person name="Bonatto J.M.C."/>
            <person name="Reis Junior O."/>
        </authorList>
    </citation>
    <scope>NUCLEOTIDE SEQUENCE</scope>
    <source>
        <strain evidence="1">28M1</strain>
    </source>
</reference>